<keyword evidence="8" id="KW-0449">Lipoprotein</keyword>
<evidence type="ECO:0000256" key="3">
    <source>
        <dbReference type="ARBA" id="ARBA00010031"/>
    </source>
</evidence>
<keyword evidence="7 9" id="KW-1015">Disulfide bond</keyword>
<sequence length="200" mass="18267">MKTFAIVFAAGLVAVAQAQEQCAAVAAQIPACAVTCISPAASKVGCGATDFACQCEPANNAAINSAALECVLSGCGPVTGLSVQASASAVCACAATAASVPASSTAAAPASTAAVATTSAAPVASSSAPIVASSAASATSASSSAPYPVTSSGAVTATATPASSGGVTATSIVPFTGSAVKVAISVGGALGALLAVIAAL</sequence>
<dbReference type="GO" id="GO:0005576">
    <property type="term" value="C:extracellular region"/>
    <property type="evidence" value="ECO:0007669"/>
    <property type="project" value="UniProtKB-SubCell"/>
</dbReference>
<evidence type="ECO:0000256" key="10">
    <source>
        <dbReference type="SAM" id="SignalP"/>
    </source>
</evidence>
<evidence type="ECO:0000256" key="4">
    <source>
        <dbReference type="ARBA" id="ARBA00022525"/>
    </source>
</evidence>
<evidence type="ECO:0000259" key="11">
    <source>
        <dbReference type="PROSITE" id="PS52012"/>
    </source>
</evidence>
<evidence type="ECO:0000313" key="13">
    <source>
        <dbReference type="Proteomes" id="UP001166286"/>
    </source>
</evidence>
<keyword evidence="9" id="KW-0408">Iron</keyword>
<dbReference type="PROSITE" id="PS52012">
    <property type="entry name" value="CFEM"/>
    <property type="match status" value="1"/>
</dbReference>
<name>A0AA39QYP6_9LECA</name>
<feature type="chain" id="PRO_5041403932" description="CFEM domain-containing protein" evidence="10">
    <location>
        <begin position="19"/>
        <end position="200"/>
    </location>
</feature>
<feature type="signal peptide" evidence="10">
    <location>
        <begin position="1"/>
        <end position="18"/>
    </location>
</feature>
<keyword evidence="5" id="KW-0472">Membrane</keyword>
<evidence type="ECO:0000256" key="1">
    <source>
        <dbReference type="ARBA" id="ARBA00004589"/>
    </source>
</evidence>
<evidence type="ECO:0000313" key="12">
    <source>
        <dbReference type="EMBL" id="KAK0511600.1"/>
    </source>
</evidence>
<evidence type="ECO:0000256" key="7">
    <source>
        <dbReference type="ARBA" id="ARBA00023157"/>
    </source>
</evidence>
<keyword evidence="4" id="KW-0964">Secreted</keyword>
<dbReference type="AlphaFoldDB" id="A0AA39QYP6"/>
<dbReference type="EMBL" id="JAFEKC020000013">
    <property type="protein sequence ID" value="KAK0511600.1"/>
    <property type="molecule type" value="Genomic_DNA"/>
</dbReference>
<comment type="subcellular location">
    <subcellularLocation>
        <location evidence="1">Membrane</location>
        <topology evidence="1">Lipid-anchor</topology>
        <topology evidence="1">GPI-anchor</topology>
    </subcellularLocation>
    <subcellularLocation>
        <location evidence="2">Secreted</location>
    </subcellularLocation>
</comment>
<feature type="disulfide bond" evidence="9">
    <location>
        <begin position="46"/>
        <end position="53"/>
    </location>
</feature>
<protein>
    <recommendedName>
        <fullName evidence="11">CFEM domain-containing protein</fullName>
    </recommendedName>
</protein>
<gene>
    <name evidence="12" type="ORF">JMJ35_006173</name>
</gene>
<keyword evidence="6 10" id="KW-0732">Signal</keyword>
<evidence type="ECO:0000256" key="6">
    <source>
        <dbReference type="ARBA" id="ARBA00022729"/>
    </source>
</evidence>
<reference evidence="12" key="1">
    <citation type="submission" date="2023-03" db="EMBL/GenBank/DDBJ databases">
        <title>Complete genome of Cladonia borealis.</title>
        <authorList>
            <person name="Park H."/>
        </authorList>
    </citation>
    <scope>NUCLEOTIDE SEQUENCE</scope>
    <source>
        <strain evidence="12">ANT050790</strain>
    </source>
</reference>
<feature type="binding site" description="axial binding residue" evidence="9">
    <location>
        <position position="50"/>
    </location>
    <ligand>
        <name>heme</name>
        <dbReference type="ChEBI" id="CHEBI:30413"/>
    </ligand>
    <ligandPart>
        <name>Fe</name>
        <dbReference type="ChEBI" id="CHEBI:18248"/>
    </ligandPart>
</feature>
<organism evidence="12 13">
    <name type="scientific">Cladonia borealis</name>
    <dbReference type="NCBI Taxonomy" id="184061"/>
    <lineage>
        <taxon>Eukaryota</taxon>
        <taxon>Fungi</taxon>
        <taxon>Dikarya</taxon>
        <taxon>Ascomycota</taxon>
        <taxon>Pezizomycotina</taxon>
        <taxon>Lecanoromycetes</taxon>
        <taxon>OSLEUM clade</taxon>
        <taxon>Lecanoromycetidae</taxon>
        <taxon>Lecanorales</taxon>
        <taxon>Lecanorineae</taxon>
        <taxon>Cladoniaceae</taxon>
        <taxon>Cladonia</taxon>
    </lineage>
</organism>
<evidence type="ECO:0000256" key="8">
    <source>
        <dbReference type="ARBA" id="ARBA00023288"/>
    </source>
</evidence>
<dbReference type="GO" id="GO:0098552">
    <property type="term" value="C:side of membrane"/>
    <property type="evidence" value="ECO:0007669"/>
    <property type="project" value="UniProtKB-KW"/>
</dbReference>
<comment type="caution">
    <text evidence="12">The sequence shown here is derived from an EMBL/GenBank/DDBJ whole genome shotgun (WGS) entry which is preliminary data.</text>
</comment>
<keyword evidence="5" id="KW-0336">GPI-anchor</keyword>
<evidence type="ECO:0000256" key="2">
    <source>
        <dbReference type="ARBA" id="ARBA00004613"/>
    </source>
</evidence>
<keyword evidence="5" id="KW-0325">Glycoprotein</keyword>
<evidence type="ECO:0000256" key="5">
    <source>
        <dbReference type="ARBA" id="ARBA00022622"/>
    </source>
</evidence>
<comment type="similarity">
    <text evidence="3">Belongs to the RBT5 family.</text>
</comment>
<feature type="domain" description="CFEM" evidence="11">
    <location>
        <begin position="4"/>
        <end position="120"/>
    </location>
</feature>
<evidence type="ECO:0000256" key="9">
    <source>
        <dbReference type="PROSITE-ProRule" id="PRU01356"/>
    </source>
</evidence>
<keyword evidence="9" id="KW-0349">Heme</keyword>
<comment type="caution">
    <text evidence="9">Lacks conserved residue(s) required for the propagation of feature annotation.</text>
</comment>
<keyword evidence="9" id="KW-0479">Metal-binding</keyword>
<dbReference type="InterPro" id="IPR008427">
    <property type="entry name" value="Extracellular_membr_CFEM_dom"/>
</dbReference>
<accession>A0AA39QYP6</accession>
<dbReference type="Proteomes" id="UP001166286">
    <property type="component" value="Unassembled WGS sequence"/>
</dbReference>
<dbReference type="GO" id="GO:0046872">
    <property type="term" value="F:metal ion binding"/>
    <property type="evidence" value="ECO:0007669"/>
    <property type="project" value="UniProtKB-UniRule"/>
</dbReference>
<keyword evidence="13" id="KW-1185">Reference proteome</keyword>
<dbReference type="Pfam" id="PF05730">
    <property type="entry name" value="CFEM"/>
    <property type="match status" value="1"/>
</dbReference>
<proteinExistence type="inferred from homology"/>